<dbReference type="InterPro" id="IPR022194">
    <property type="entry name" value="DUF3719"/>
</dbReference>
<evidence type="ECO:0000313" key="5">
    <source>
        <dbReference type="Proteomes" id="UP000261620"/>
    </source>
</evidence>
<feature type="compositionally biased region" description="Polar residues" evidence="2">
    <location>
        <begin position="214"/>
        <end position="223"/>
    </location>
</feature>
<dbReference type="PANTHER" id="PTHR31997:SF0">
    <property type="entry name" value="PRIMARY CILIUM ASSEMBLY PROTEIN FAM149B1"/>
    <property type="match status" value="1"/>
</dbReference>
<dbReference type="PANTHER" id="PTHR31997">
    <property type="entry name" value="AGAP003710-PA"/>
    <property type="match status" value="1"/>
</dbReference>
<feature type="domain" description="DUF3719" evidence="3">
    <location>
        <begin position="124"/>
        <end position="180"/>
    </location>
</feature>
<dbReference type="OMA" id="EREEDCI"/>
<dbReference type="Ensembl" id="ENSMMOT00000010557.1">
    <property type="protein sequence ID" value="ENSMMOP00000010376.1"/>
    <property type="gene ID" value="ENSMMOG00000008003.1"/>
</dbReference>
<dbReference type="STRING" id="94237.ENSMMOP00000010376"/>
<feature type="compositionally biased region" description="Polar residues" evidence="2">
    <location>
        <begin position="464"/>
        <end position="477"/>
    </location>
</feature>
<reference evidence="4" key="1">
    <citation type="submission" date="2025-08" db="UniProtKB">
        <authorList>
            <consortium name="Ensembl"/>
        </authorList>
    </citation>
    <scope>IDENTIFICATION</scope>
</reference>
<reference evidence="4" key="2">
    <citation type="submission" date="2025-09" db="UniProtKB">
        <authorList>
            <consortium name="Ensembl"/>
        </authorList>
    </citation>
    <scope>IDENTIFICATION</scope>
</reference>
<feature type="compositionally biased region" description="Low complexity" evidence="2">
    <location>
        <begin position="434"/>
        <end position="445"/>
    </location>
</feature>
<feature type="region of interest" description="Disordered" evidence="2">
    <location>
        <begin position="205"/>
        <end position="225"/>
    </location>
</feature>
<dbReference type="Pfam" id="PF12516">
    <property type="entry name" value="DUF3719"/>
    <property type="match status" value="1"/>
</dbReference>
<dbReference type="InterPro" id="IPR039630">
    <property type="entry name" value="FAM149"/>
</dbReference>
<keyword evidence="5" id="KW-1185">Reference proteome</keyword>
<feature type="region of interest" description="Disordered" evidence="2">
    <location>
        <begin position="599"/>
        <end position="639"/>
    </location>
</feature>
<feature type="compositionally biased region" description="Basic and acidic residues" evidence="2">
    <location>
        <begin position="382"/>
        <end position="391"/>
    </location>
</feature>
<organism evidence="4 5">
    <name type="scientific">Mola mola</name>
    <name type="common">Ocean sunfish</name>
    <name type="synonym">Tetraodon mola</name>
    <dbReference type="NCBI Taxonomy" id="94237"/>
    <lineage>
        <taxon>Eukaryota</taxon>
        <taxon>Metazoa</taxon>
        <taxon>Chordata</taxon>
        <taxon>Craniata</taxon>
        <taxon>Vertebrata</taxon>
        <taxon>Euteleostomi</taxon>
        <taxon>Actinopterygii</taxon>
        <taxon>Neopterygii</taxon>
        <taxon>Teleostei</taxon>
        <taxon>Neoteleostei</taxon>
        <taxon>Acanthomorphata</taxon>
        <taxon>Eupercaria</taxon>
        <taxon>Tetraodontiformes</taxon>
        <taxon>Molidae</taxon>
        <taxon>Mola</taxon>
    </lineage>
</organism>
<feature type="compositionally biased region" description="Basic and acidic residues" evidence="2">
    <location>
        <begin position="16"/>
        <end position="30"/>
    </location>
</feature>
<name>A0A3Q3W2L2_MOLML</name>
<evidence type="ECO:0000259" key="3">
    <source>
        <dbReference type="Pfam" id="PF12516"/>
    </source>
</evidence>
<dbReference type="GO" id="GO:0060271">
    <property type="term" value="P:cilium assembly"/>
    <property type="evidence" value="ECO:0007669"/>
    <property type="project" value="TreeGrafter"/>
</dbReference>
<feature type="region of interest" description="Disordered" evidence="2">
    <location>
        <begin position="381"/>
        <end position="526"/>
    </location>
</feature>
<evidence type="ECO:0000313" key="4">
    <source>
        <dbReference type="Ensembl" id="ENSMMOP00000010376.1"/>
    </source>
</evidence>
<accession>A0A3Q3W2L2</accession>
<evidence type="ECO:0000256" key="1">
    <source>
        <dbReference type="ARBA" id="ARBA00008309"/>
    </source>
</evidence>
<comment type="similarity">
    <text evidence="1">Belongs to the FAM149 family.</text>
</comment>
<proteinExistence type="inferred from homology"/>
<feature type="compositionally biased region" description="Polar residues" evidence="2">
    <location>
        <begin position="490"/>
        <end position="509"/>
    </location>
</feature>
<dbReference type="AlphaFoldDB" id="A0A3Q3W2L2"/>
<sequence length="639" mass="69446">MISRYNRRPVSHKLEIRGLSRSSLDHHPLPEEVDDNPTPQHYLHDLQEAVSTHNSSQTSAASGHSDCPTVISVDSNQSWSSIHSCTGTGLSTERSSVFSWGYDEFDKAASRQVQQMFEEIDKELYEGRGSGEGILQGLQDECQQWATGFPHLRIVGTQLVCPSDEGFRWYASSGKDGSASSLSAGKAGNVKLNVQGRRAALLESSSAGFDGGPVTSSGSSSQDKPGVIEVEGLMEEYLAFDSRDLDDECEQDCLESGRRHRCLPPVSPYCCRRQAVLDVLFDDVWQQLVGWMKELVQPTFPSYALYLGFCFPMQQDSQNPFMLLSVLPSVPKVGPNRVPPLTAGPQFQKVPVGAAATQHNLNDLIVIHSIPLQQRNLSVLDRSQEPEERQCHRPGSNVVPSSKPCPRRILEQSSSLLSHPAHSARRRNPPPRTLLPLVPSLSQSSAAGSIDEVIRGTRLPTASDRMTSPLLSLSRNTLLPPIGSGDLETSHSGQQSKTAQRQKGPSSRAHSAISDEAGSSIPRDRHHLLDIFSRPNTTHTYRSDTPYRRSFTVLDSIGPGRPGRASVATDTLGIGVTGVSLGVSLGISSSSFLDSFSHHPLGHSPIKDEEEPDPQAPVPGPPRSYTRGGMSSRASRPGL</sequence>
<feature type="region of interest" description="Disordered" evidence="2">
    <location>
        <begin position="16"/>
        <end position="40"/>
    </location>
</feature>
<dbReference type="GO" id="GO:0061512">
    <property type="term" value="P:protein localization to cilium"/>
    <property type="evidence" value="ECO:0007669"/>
    <property type="project" value="TreeGrafter"/>
</dbReference>
<protein>
    <recommendedName>
        <fullName evidence="3">DUF3719 domain-containing protein</fullName>
    </recommendedName>
</protein>
<dbReference type="Proteomes" id="UP000261620">
    <property type="component" value="Unplaced"/>
</dbReference>
<evidence type="ECO:0000256" key="2">
    <source>
        <dbReference type="SAM" id="MobiDB-lite"/>
    </source>
</evidence>